<accession>A0A9D4L790</accession>
<protein>
    <submittedName>
        <fullName evidence="2">Uncharacterized protein</fullName>
    </submittedName>
</protein>
<reference evidence="2" key="2">
    <citation type="submission" date="2020-11" db="EMBL/GenBank/DDBJ databases">
        <authorList>
            <person name="McCartney M.A."/>
            <person name="Auch B."/>
            <person name="Kono T."/>
            <person name="Mallez S."/>
            <person name="Becker A."/>
            <person name="Gohl D.M."/>
            <person name="Silverstein K.A.T."/>
            <person name="Koren S."/>
            <person name="Bechman K.B."/>
            <person name="Herman A."/>
            <person name="Abrahante J.E."/>
            <person name="Garbe J."/>
        </authorList>
    </citation>
    <scope>NUCLEOTIDE SEQUENCE</scope>
    <source>
        <strain evidence="2">Duluth1</strain>
        <tissue evidence="2">Whole animal</tissue>
    </source>
</reference>
<evidence type="ECO:0000313" key="2">
    <source>
        <dbReference type="EMBL" id="KAH3851847.1"/>
    </source>
</evidence>
<dbReference type="EMBL" id="JAIWYP010000003">
    <property type="protein sequence ID" value="KAH3851847.1"/>
    <property type="molecule type" value="Genomic_DNA"/>
</dbReference>
<dbReference type="Proteomes" id="UP000828390">
    <property type="component" value="Unassembled WGS sequence"/>
</dbReference>
<comment type="caution">
    <text evidence="2">The sequence shown here is derived from an EMBL/GenBank/DDBJ whole genome shotgun (WGS) entry which is preliminary data.</text>
</comment>
<name>A0A9D4L790_DREPO</name>
<dbReference type="AlphaFoldDB" id="A0A9D4L790"/>
<proteinExistence type="predicted"/>
<keyword evidence="3" id="KW-1185">Reference proteome</keyword>
<reference evidence="2" key="1">
    <citation type="journal article" date="2019" name="bioRxiv">
        <title>The Genome of the Zebra Mussel, Dreissena polymorpha: A Resource for Invasive Species Research.</title>
        <authorList>
            <person name="McCartney M.A."/>
            <person name="Auch B."/>
            <person name="Kono T."/>
            <person name="Mallez S."/>
            <person name="Zhang Y."/>
            <person name="Obille A."/>
            <person name="Becker A."/>
            <person name="Abrahante J.E."/>
            <person name="Garbe J."/>
            <person name="Badalamenti J.P."/>
            <person name="Herman A."/>
            <person name="Mangelson H."/>
            <person name="Liachko I."/>
            <person name="Sullivan S."/>
            <person name="Sone E.D."/>
            <person name="Koren S."/>
            <person name="Silverstein K.A.T."/>
            <person name="Beckman K.B."/>
            <person name="Gohl D.M."/>
        </authorList>
    </citation>
    <scope>NUCLEOTIDE SEQUENCE</scope>
    <source>
        <strain evidence="2">Duluth1</strain>
        <tissue evidence="2">Whole animal</tissue>
    </source>
</reference>
<evidence type="ECO:0000313" key="3">
    <source>
        <dbReference type="Proteomes" id="UP000828390"/>
    </source>
</evidence>
<gene>
    <name evidence="2" type="ORF">DPMN_094334</name>
</gene>
<feature type="compositionally biased region" description="Low complexity" evidence="1">
    <location>
        <begin position="13"/>
        <end position="25"/>
    </location>
</feature>
<organism evidence="2 3">
    <name type="scientific">Dreissena polymorpha</name>
    <name type="common">Zebra mussel</name>
    <name type="synonym">Mytilus polymorpha</name>
    <dbReference type="NCBI Taxonomy" id="45954"/>
    <lineage>
        <taxon>Eukaryota</taxon>
        <taxon>Metazoa</taxon>
        <taxon>Spiralia</taxon>
        <taxon>Lophotrochozoa</taxon>
        <taxon>Mollusca</taxon>
        <taxon>Bivalvia</taxon>
        <taxon>Autobranchia</taxon>
        <taxon>Heteroconchia</taxon>
        <taxon>Euheterodonta</taxon>
        <taxon>Imparidentia</taxon>
        <taxon>Neoheterodontei</taxon>
        <taxon>Myida</taxon>
        <taxon>Dreissenoidea</taxon>
        <taxon>Dreissenidae</taxon>
        <taxon>Dreissena</taxon>
    </lineage>
</organism>
<evidence type="ECO:0000256" key="1">
    <source>
        <dbReference type="SAM" id="MobiDB-lite"/>
    </source>
</evidence>
<feature type="region of interest" description="Disordered" evidence="1">
    <location>
        <begin position="1"/>
        <end position="36"/>
    </location>
</feature>
<sequence>MYFSYAKSHADDISVGDGSSGSVGVQASPDKHEISTYTERPDITIEDINASDNKIMFYTG</sequence>